<dbReference type="OrthoDB" id="365981at2759"/>
<feature type="domain" description="Orc1-like AAA ATPase" evidence="7">
    <location>
        <begin position="8"/>
        <end position="144"/>
    </location>
</feature>
<dbReference type="Proteomes" id="UP000769528">
    <property type="component" value="Unassembled WGS sequence"/>
</dbReference>
<proteinExistence type="inferred from homology"/>
<dbReference type="Pfam" id="PF13191">
    <property type="entry name" value="AAA_16"/>
    <property type="match status" value="1"/>
</dbReference>
<comment type="similarity">
    <text evidence="2">Belongs to the ORC5 family.</text>
</comment>
<dbReference type="GO" id="GO:0005664">
    <property type="term" value="C:nuclear origin of replication recognition complex"/>
    <property type="evidence" value="ECO:0007669"/>
    <property type="project" value="TreeGrafter"/>
</dbReference>
<keyword evidence="4" id="KW-0547">Nucleotide-binding</keyword>
<feature type="domain" description="ORC5 lid" evidence="9">
    <location>
        <begin position="209"/>
        <end position="262"/>
    </location>
</feature>
<keyword evidence="6" id="KW-0539">Nucleus</keyword>
<dbReference type="Pfam" id="PF21639">
    <property type="entry name" value="ORC5_lid"/>
    <property type="match status" value="1"/>
</dbReference>
<dbReference type="GO" id="GO:0006270">
    <property type="term" value="P:DNA replication initiation"/>
    <property type="evidence" value="ECO:0007669"/>
    <property type="project" value="TreeGrafter"/>
</dbReference>
<dbReference type="PANTHER" id="PTHR12705:SF0">
    <property type="entry name" value="ORIGIN RECOGNITION COMPLEX SUBUNIT 5"/>
    <property type="match status" value="1"/>
</dbReference>
<evidence type="ECO:0000256" key="2">
    <source>
        <dbReference type="ARBA" id="ARBA00006269"/>
    </source>
</evidence>
<dbReference type="InterPro" id="IPR020796">
    <property type="entry name" value="ORC5"/>
</dbReference>
<dbReference type="EMBL" id="JAEUBF010000159">
    <property type="protein sequence ID" value="KAH3680136.1"/>
    <property type="molecule type" value="Genomic_DNA"/>
</dbReference>
<dbReference type="InterPro" id="IPR041664">
    <property type="entry name" value="AAA_16"/>
</dbReference>
<evidence type="ECO:0000256" key="3">
    <source>
        <dbReference type="ARBA" id="ARBA00022705"/>
    </source>
</evidence>
<protein>
    <recommendedName>
        <fullName evidence="12">Orc1-like AAA ATPase domain-containing protein</fullName>
    </recommendedName>
</protein>
<evidence type="ECO:0000259" key="8">
    <source>
        <dbReference type="Pfam" id="PF14630"/>
    </source>
</evidence>
<evidence type="ECO:0008006" key="12">
    <source>
        <dbReference type="Google" id="ProtNLM"/>
    </source>
</evidence>
<dbReference type="SUPFAM" id="SSF52540">
    <property type="entry name" value="P-loop containing nucleoside triphosphate hydrolases"/>
    <property type="match status" value="1"/>
</dbReference>
<evidence type="ECO:0000259" key="9">
    <source>
        <dbReference type="Pfam" id="PF21639"/>
    </source>
</evidence>
<evidence type="ECO:0000256" key="1">
    <source>
        <dbReference type="ARBA" id="ARBA00004123"/>
    </source>
</evidence>
<evidence type="ECO:0000256" key="4">
    <source>
        <dbReference type="ARBA" id="ARBA00022741"/>
    </source>
</evidence>
<dbReference type="PANTHER" id="PTHR12705">
    <property type="entry name" value="ORIGIN RECOGNITION COMPLEX SUBUNIT 5"/>
    <property type="match status" value="1"/>
</dbReference>
<feature type="domain" description="Origin recognition complex subunit 5 C-terminal" evidence="8">
    <location>
        <begin position="306"/>
        <end position="445"/>
    </location>
</feature>
<reference evidence="10" key="2">
    <citation type="submission" date="2021-01" db="EMBL/GenBank/DDBJ databases">
        <authorList>
            <person name="Schikora-Tamarit M.A."/>
        </authorList>
    </citation>
    <scope>NUCLEOTIDE SEQUENCE</scope>
    <source>
        <strain evidence="10">CBS6341</strain>
    </source>
</reference>
<evidence type="ECO:0000313" key="11">
    <source>
        <dbReference type="Proteomes" id="UP000769528"/>
    </source>
</evidence>
<gene>
    <name evidence="10" type="ORF">WICMUC_000537</name>
</gene>
<keyword evidence="5" id="KW-0067">ATP-binding</keyword>
<evidence type="ECO:0000256" key="5">
    <source>
        <dbReference type="ARBA" id="ARBA00022840"/>
    </source>
</evidence>
<dbReference type="GO" id="GO:0003688">
    <property type="term" value="F:DNA replication origin binding"/>
    <property type="evidence" value="ECO:0007669"/>
    <property type="project" value="TreeGrafter"/>
</dbReference>
<evidence type="ECO:0000256" key="6">
    <source>
        <dbReference type="ARBA" id="ARBA00023242"/>
    </source>
</evidence>
<evidence type="ECO:0000259" key="7">
    <source>
        <dbReference type="Pfam" id="PF13191"/>
    </source>
</evidence>
<dbReference type="InterPro" id="IPR027417">
    <property type="entry name" value="P-loop_NTPase"/>
</dbReference>
<dbReference type="AlphaFoldDB" id="A0A9P8TJ01"/>
<comment type="caution">
    <text evidence="10">The sequence shown here is derived from an EMBL/GenBank/DDBJ whole genome shotgun (WGS) entry which is preliminary data.</text>
</comment>
<comment type="subcellular location">
    <subcellularLocation>
        <location evidence="1">Nucleus</location>
    </subcellularLocation>
</comment>
<dbReference type="Gene3D" id="3.40.50.300">
    <property type="entry name" value="P-loop containing nucleotide triphosphate hydrolases"/>
    <property type="match status" value="1"/>
</dbReference>
<keyword evidence="3" id="KW-0235">DNA replication</keyword>
<dbReference type="Pfam" id="PF14630">
    <property type="entry name" value="ORC5_C"/>
    <property type="match status" value="1"/>
</dbReference>
<accession>A0A9P8TJ01</accession>
<keyword evidence="11" id="KW-1185">Reference proteome</keyword>
<name>A0A9P8TJ01_9ASCO</name>
<evidence type="ECO:0000313" key="10">
    <source>
        <dbReference type="EMBL" id="KAH3680136.1"/>
    </source>
</evidence>
<organism evidence="10 11">
    <name type="scientific">Wickerhamomyces mucosus</name>
    <dbReference type="NCBI Taxonomy" id="1378264"/>
    <lineage>
        <taxon>Eukaryota</taxon>
        <taxon>Fungi</taxon>
        <taxon>Dikarya</taxon>
        <taxon>Ascomycota</taxon>
        <taxon>Saccharomycotina</taxon>
        <taxon>Saccharomycetes</taxon>
        <taxon>Phaffomycetales</taxon>
        <taxon>Wickerhamomycetaceae</taxon>
        <taxon>Wickerhamomyces</taxon>
    </lineage>
</organism>
<reference evidence="10" key="1">
    <citation type="journal article" date="2021" name="Open Biol.">
        <title>Shared evolutionary footprints suggest mitochondrial oxidative damage underlies multiple complex I losses in fungi.</title>
        <authorList>
            <person name="Schikora-Tamarit M.A."/>
            <person name="Marcet-Houben M."/>
            <person name="Nosek J."/>
            <person name="Gabaldon T."/>
        </authorList>
    </citation>
    <scope>NUCLEOTIDE SEQUENCE</scope>
    <source>
        <strain evidence="10">CBS6341</strain>
    </source>
</reference>
<sequence length="447" mass="52427">MDIGIQSRDEQIQLMEAFIRPELIQAPPMILLHGPSSTGKSLTLQRFLQTLDVNHSWIHCDECVSIKILWKKIIQSVITDSKLKVGNLGINSNASNSFQSFVNALHELFEEYNYNKLHYLILDRSDQMMEDNDTMLRNFMKFREVSGLDNISVIFIINSIPRRLVTQTPPQIYFQPYSNRELISILSKEVICEFPTELNIPLRTKDSFWESYVKLVVDSYYSYTKNILQIKRILIRLWDKFIEPIKDGQIKPNEFLQLYRKNYNLIASDFGLTTPITFTEVQPNEEDEEIDQEELKEEETNSFTHLSSLSKYLLVAAYLASFNDSKQDWLYFSKLKDVNKRNPFMKQLERSKRRKTISRLMEPKPFDLERLLAITHAIYNIDSAILLQSDVDMTTQIANLSSLKFLVKSNNQEYINSKTKWKVNVNFEDINQIAKDINFPLHNYLID</sequence>
<dbReference type="InterPro" id="IPR047088">
    <property type="entry name" value="ORC5_C"/>
</dbReference>
<dbReference type="InterPro" id="IPR048866">
    <property type="entry name" value="ORC5_lid"/>
</dbReference>